<organism evidence="1 2">
    <name type="scientific">Trichinella nelsoni</name>
    <dbReference type="NCBI Taxonomy" id="6336"/>
    <lineage>
        <taxon>Eukaryota</taxon>
        <taxon>Metazoa</taxon>
        <taxon>Ecdysozoa</taxon>
        <taxon>Nematoda</taxon>
        <taxon>Enoplea</taxon>
        <taxon>Dorylaimia</taxon>
        <taxon>Trichinellida</taxon>
        <taxon>Trichinellidae</taxon>
        <taxon>Trichinella</taxon>
    </lineage>
</organism>
<proteinExistence type="predicted"/>
<comment type="caution">
    <text evidence="1">The sequence shown here is derived from an EMBL/GenBank/DDBJ whole genome shotgun (WGS) entry which is preliminary data.</text>
</comment>
<evidence type="ECO:0000313" key="1">
    <source>
        <dbReference type="EMBL" id="KRX14702.1"/>
    </source>
</evidence>
<dbReference type="EMBL" id="JYDL01000152">
    <property type="protein sequence ID" value="KRX14702.1"/>
    <property type="molecule type" value="Genomic_DNA"/>
</dbReference>
<accession>A0A0V0RJN7</accession>
<name>A0A0V0RJN7_9BILA</name>
<dbReference type="AlphaFoldDB" id="A0A0V0RJN7"/>
<protein>
    <submittedName>
        <fullName evidence="1">Uncharacterized protein</fullName>
    </submittedName>
</protein>
<sequence length="71" mass="8228">MHYILGEASKLVQPCKAMKSSSCFLIITNKLKQMPMNLHTYAKRLYDPLYHSSETCVNSSYSKKEELKKIK</sequence>
<dbReference type="Proteomes" id="UP000054630">
    <property type="component" value="Unassembled WGS sequence"/>
</dbReference>
<evidence type="ECO:0000313" key="2">
    <source>
        <dbReference type="Proteomes" id="UP000054630"/>
    </source>
</evidence>
<keyword evidence="2" id="KW-1185">Reference proteome</keyword>
<gene>
    <name evidence="1" type="ORF">T07_3705</name>
</gene>
<reference evidence="1 2" key="1">
    <citation type="submission" date="2015-01" db="EMBL/GenBank/DDBJ databases">
        <title>Evolution of Trichinella species and genotypes.</title>
        <authorList>
            <person name="Korhonen P.K."/>
            <person name="Edoardo P."/>
            <person name="Giuseppe L.R."/>
            <person name="Gasser R.B."/>
        </authorList>
    </citation>
    <scope>NUCLEOTIDE SEQUENCE [LARGE SCALE GENOMIC DNA]</scope>
    <source>
        <strain evidence="1">ISS37</strain>
    </source>
</reference>